<dbReference type="PIRSF" id="PIRSF005412">
    <property type="entry name" value="UCP005412_abhydr"/>
    <property type="match status" value="1"/>
</dbReference>
<dbReference type="InterPro" id="IPR016445">
    <property type="entry name" value="Rog1_fam"/>
</dbReference>
<evidence type="ECO:0000259" key="3">
    <source>
        <dbReference type="Pfam" id="PF05057"/>
    </source>
</evidence>
<dbReference type="InterPro" id="IPR007751">
    <property type="entry name" value="DUF676_lipase-like"/>
</dbReference>
<dbReference type="PANTHER" id="PTHR12482:SF62">
    <property type="entry name" value="LIPASE ROG1-RELATED"/>
    <property type="match status" value="1"/>
</dbReference>
<organism evidence="4 5">
    <name type="scientific">Candida maltosa (strain Xu316)</name>
    <name type="common">Yeast</name>
    <dbReference type="NCBI Taxonomy" id="1245528"/>
    <lineage>
        <taxon>Eukaryota</taxon>
        <taxon>Fungi</taxon>
        <taxon>Dikarya</taxon>
        <taxon>Ascomycota</taxon>
        <taxon>Saccharomycotina</taxon>
        <taxon>Pichiomycetes</taxon>
        <taxon>Debaryomycetaceae</taxon>
        <taxon>Candida/Lodderomyces clade</taxon>
        <taxon>Candida</taxon>
    </lineage>
</organism>
<evidence type="ECO:0000256" key="1">
    <source>
        <dbReference type="ARBA" id="ARBA00007920"/>
    </source>
</evidence>
<keyword evidence="2" id="KW-0443">Lipid metabolism</keyword>
<feature type="domain" description="DUF676" evidence="3">
    <location>
        <begin position="217"/>
        <end position="419"/>
    </location>
</feature>
<dbReference type="PANTHER" id="PTHR12482">
    <property type="entry name" value="LIPASE ROG1-RELATED-RELATED"/>
    <property type="match status" value="1"/>
</dbReference>
<name>M3JZM8_CANMX</name>
<comment type="caution">
    <text evidence="4">The sequence shown here is derived from an EMBL/GenBank/DDBJ whole genome shotgun (WGS) entry which is preliminary data.</text>
</comment>
<evidence type="ECO:0000313" key="5">
    <source>
        <dbReference type="Proteomes" id="UP000011777"/>
    </source>
</evidence>
<dbReference type="OMA" id="CFITADQ"/>
<protein>
    <recommendedName>
        <fullName evidence="3">DUF676 domain-containing protein</fullName>
    </recommendedName>
</protein>
<gene>
    <name evidence="4" type="ORF">G210_1637</name>
</gene>
<dbReference type="STRING" id="1245528.M3JZM8"/>
<keyword evidence="2" id="KW-0442">Lipid degradation</keyword>
<keyword evidence="5" id="KW-1185">Reference proteome</keyword>
<dbReference type="InterPro" id="IPR044294">
    <property type="entry name" value="Lipase-like"/>
</dbReference>
<evidence type="ECO:0000256" key="2">
    <source>
        <dbReference type="ARBA" id="ARBA00022963"/>
    </source>
</evidence>
<dbReference type="GO" id="GO:0047372">
    <property type="term" value="F:monoacylglycerol lipase activity"/>
    <property type="evidence" value="ECO:0007669"/>
    <property type="project" value="TreeGrafter"/>
</dbReference>
<dbReference type="CDD" id="cd00741">
    <property type="entry name" value="Lipase"/>
    <property type="match status" value="1"/>
</dbReference>
<dbReference type="Gene3D" id="3.40.50.1820">
    <property type="entry name" value="alpha/beta hydrolase"/>
    <property type="match status" value="1"/>
</dbReference>
<reference evidence="4 5" key="1">
    <citation type="submission" date="2013-02" db="EMBL/GenBank/DDBJ databases">
        <title>Genome sequence of Candida maltosa Xu316, a potential industrial strain for xylitol and ethanol production.</title>
        <authorList>
            <person name="Yu J."/>
            <person name="Wang Q."/>
            <person name="Geng X."/>
            <person name="Bao W."/>
            <person name="He P."/>
            <person name="Cai J."/>
        </authorList>
    </citation>
    <scope>NUCLEOTIDE SEQUENCE [LARGE SCALE GENOMIC DNA]</scope>
    <source>
        <strain evidence="5">Xu316</strain>
    </source>
</reference>
<evidence type="ECO:0000313" key="4">
    <source>
        <dbReference type="EMBL" id="EMG47894.1"/>
    </source>
</evidence>
<dbReference type="Pfam" id="PF05057">
    <property type="entry name" value="DUF676"/>
    <property type="match status" value="1"/>
</dbReference>
<dbReference type="OrthoDB" id="5368485at2759"/>
<proteinExistence type="inferred from homology"/>
<dbReference type="InterPro" id="IPR029058">
    <property type="entry name" value="AB_hydrolase_fold"/>
</dbReference>
<comment type="similarity">
    <text evidence="1">Belongs to the putative lipase ROG1 family.</text>
</comment>
<dbReference type="GO" id="GO:0016042">
    <property type="term" value="P:lipid catabolic process"/>
    <property type="evidence" value="ECO:0007669"/>
    <property type="project" value="UniProtKB-KW"/>
</dbReference>
<sequence length="755" mass="84764">MEDDHHHHHHQSLSSEISDFSDIPLVMTKDQLDNMEHKILYRQIKSVKAGELQRFKINFRPHAEGDEIVLPPTLWVKIKNTEPISKRAIYLAGPYILYVDCKSSDYDSNTKYFVTADQPVFEPQLLPGQSFYVQLSCHTLKKTYSWIVDVISQIIFNNTISIDFEIMIGTSKQILHEASFPEKNVINSDKVGCFNPLLHIDNWDTLDLWNLPTLTPEKPKHLVILTHGLHSNASADMLYLKEQIDRSVSLRDHHDEDVVVKAFFGNIGKTERGIKYLGSRVAEYIIELITENESLNNGKVTKISFIGHSLGGCVQTFAIAYLKVNFPWFFEKIKPINFITLASPLLGVVNENPKVVKWVLSAGFVGKTGQELGLKILENGSKPLLLLLPTGPTHEVLKKFKRRTVYANAINDGIVPLRTSSLLYLDYKGLADVINSEELAESDETGKVPKSVENANSFSAVQTLLSYFMPQSQSSEQYSRFQTQGGGSKHDESLHKNIPNSTFLDSAASLILPPLPSLKYIVDPSSRENVIIHDKIYYEKDLPTSTDHKGLSSFEILEEEIAREYHKSMGWRKVVAKIKPDAHNNIFVRRRFANAYGWPIIQHLVENHFGQHRSTDIVSVKSTTLSVADSEEEVDLGLSKIVSRELITKQNDEIDKIVTDEEKGDVANEEHAWINSEHNGDSVFALGVTGLLGEVTGMVGDFRDQISKYGITPPTLPLIGQIPIPAALMSPDEATRNKPLEEESGLTNGVMNGFL</sequence>
<dbReference type="EMBL" id="AOGT01001339">
    <property type="protein sequence ID" value="EMG47894.1"/>
    <property type="molecule type" value="Genomic_DNA"/>
</dbReference>
<dbReference type="AlphaFoldDB" id="M3JZM8"/>
<dbReference type="SUPFAM" id="SSF53474">
    <property type="entry name" value="alpha/beta-Hydrolases"/>
    <property type="match status" value="1"/>
</dbReference>
<accession>M3JZM8</accession>
<dbReference type="eggNOG" id="KOG4372">
    <property type="taxonomic scope" value="Eukaryota"/>
</dbReference>
<dbReference type="HOGENOM" id="CLU_007367_1_0_1"/>
<dbReference type="Proteomes" id="UP000011777">
    <property type="component" value="Unassembled WGS sequence"/>
</dbReference>